<keyword evidence="2" id="KW-0732">Signal</keyword>
<evidence type="ECO:0000256" key="1">
    <source>
        <dbReference type="SAM" id="MobiDB-lite"/>
    </source>
</evidence>
<comment type="caution">
    <text evidence="3">The sequence shown here is derived from an EMBL/GenBank/DDBJ whole genome shotgun (WGS) entry which is preliminary data.</text>
</comment>
<evidence type="ECO:0000313" key="4">
    <source>
        <dbReference type="Proteomes" id="UP000593571"/>
    </source>
</evidence>
<keyword evidence="4" id="KW-1185">Reference proteome</keyword>
<dbReference type="Proteomes" id="UP000593571">
    <property type="component" value="Unassembled WGS sequence"/>
</dbReference>
<proteinExistence type="predicted"/>
<evidence type="ECO:0000313" key="3">
    <source>
        <dbReference type="EMBL" id="KAF6441266.1"/>
    </source>
</evidence>
<feature type="region of interest" description="Disordered" evidence="1">
    <location>
        <begin position="52"/>
        <end position="89"/>
    </location>
</feature>
<reference evidence="3 4" key="1">
    <citation type="journal article" date="2020" name="Nature">
        <title>Six reference-quality genomes reveal evolution of bat adaptations.</title>
        <authorList>
            <person name="Jebb D."/>
            <person name="Huang Z."/>
            <person name="Pippel M."/>
            <person name="Hughes G.M."/>
            <person name="Lavrichenko K."/>
            <person name="Devanna P."/>
            <person name="Winkler S."/>
            <person name="Jermiin L.S."/>
            <person name="Skirmuntt E.C."/>
            <person name="Katzourakis A."/>
            <person name="Burkitt-Gray L."/>
            <person name="Ray D.A."/>
            <person name="Sullivan K.A.M."/>
            <person name="Roscito J.G."/>
            <person name="Kirilenko B.M."/>
            <person name="Davalos L.M."/>
            <person name="Corthals A.P."/>
            <person name="Power M.L."/>
            <person name="Jones G."/>
            <person name="Ransome R.D."/>
            <person name="Dechmann D.K.N."/>
            <person name="Locatelli A.G."/>
            <person name="Puechmaille S.J."/>
            <person name="Fedrigo O."/>
            <person name="Jarvis E.D."/>
            <person name="Hiller M."/>
            <person name="Vernes S.C."/>
            <person name="Myers E.W."/>
            <person name="Teeling E.C."/>
        </authorList>
    </citation>
    <scope>NUCLEOTIDE SEQUENCE [LARGE SCALE GENOMIC DNA]</scope>
    <source>
        <strain evidence="3">MRouAeg1</strain>
        <tissue evidence="3">Muscle</tissue>
    </source>
</reference>
<gene>
    <name evidence="3" type="ORF">HJG63_012406</name>
</gene>
<organism evidence="3 4">
    <name type="scientific">Rousettus aegyptiacus</name>
    <name type="common">Egyptian fruit bat</name>
    <name type="synonym">Pteropus aegyptiacus</name>
    <dbReference type="NCBI Taxonomy" id="9407"/>
    <lineage>
        <taxon>Eukaryota</taxon>
        <taxon>Metazoa</taxon>
        <taxon>Chordata</taxon>
        <taxon>Craniata</taxon>
        <taxon>Vertebrata</taxon>
        <taxon>Euteleostomi</taxon>
        <taxon>Mammalia</taxon>
        <taxon>Eutheria</taxon>
        <taxon>Laurasiatheria</taxon>
        <taxon>Chiroptera</taxon>
        <taxon>Yinpterochiroptera</taxon>
        <taxon>Pteropodoidea</taxon>
        <taxon>Pteropodidae</taxon>
        <taxon>Rousettinae</taxon>
        <taxon>Rousettus</taxon>
    </lineage>
</organism>
<dbReference type="EMBL" id="JACASE010000008">
    <property type="protein sequence ID" value="KAF6441266.1"/>
    <property type="molecule type" value="Genomic_DNA"/>
</dbReference>
<dbReference type="AlphaFoldDB" id="A0A7J8F0X4"/>
<evidence type="ECO:0000256" key="2">
    <source>
        <dbReference type="SAM" id="SignalP"/>
    </source>
</evidence>
<protein>
    <submittedName>
        <fullName evidence="3">Uncharacterized protein</fullName>
    </submittedName>
</protein>
<sequence>MTLTLLARLLITARSTLTSINSFGFIWKSLASLCPAHPSLFSSPRVRVVPRSLRKARDPRPLTPGLPPTGRSRENKQFPGSQSPRVSRPLLPRPGLLFWSDAQSSSLNSLQCSQHPGACVSKPSAEFQLRAHQLSPDYFLHMCQALF</sequence>
<feature type="chain" id="PRO_5029546439" evidence="2">
    <location>
        <begin position="19"/>
        <end position="147"/>
    </location>
</feature>
<accession>A0A7J8F0X4</accession>
<feature type="signal peptide" evidence="2">
    <location>
        <begin position="1"/>
        <end position="18"/>
    </location>
</feature>
<name>A0A7J8F0X4_ROUAE</name>